<dbReference type="InterPro" id="IPR027981">
    <property type="entry name" value="DUF4446"/>
</dbReference>
<keyword evidence="3" id="KW-1185">Reference proteome</keyword>
<feature type="transmembrane region" description="Helical" evidence="1">
    <location>
        <begin position="16"/>
        <end position="37"/>
    </location>
</feature>
<dbReference type="Proteomes" id="UP000199228">
    <property type="component" value="Unassembled WGS sequence"/>
</dbReference>
<sequence length="176" mass="19810">MYEINLPDLLGLSYDYLIMILAALIVVLIIIMIVNTAKTSRMKKSYRAFMEGKDMKSMEEILMKKFEQVDKAVAVTDKNTEEVQNILETLNKTFMKVGMVKYDAFNEMGGKLSFSLALLNKANDGFIINAMHSREGCYTYIKEIVNGNSYLVLSDEEAQALSIAKGEAKPQPPEES</sequence>
<protein>
    <recommendedName>
        <fullName evidence="4">DUF4446 family protein</fullName>
    </recommendedName>
</protein>
<dbReference type="RefSeq" id="WP_090174764.1">
    <property type="nucleotide sequence ID" value="NZ_FMXR01000024.1"/>
</dbReference>
<dbReference type="OrthoDB" id="5244042at2"/>
<dbReference type="Pfam" id="PF14584">
    <property type="entry name" value="DUF4446"/>
    <property type="match status" value="1"/>
</dbReference>
<dbReference type="STRING" id="1732.SAMN02910417_02580"/>
<keyword evidence="1" id="KW-0812">Transmembrane</keyword>
<keyword evidence="1" id="KW-1133">Transmembrane helix</keyword>
<organism evidence="2 3">
    <name type="scientific">Eubacterium oxidoreducens</name>
    <dbReference type="NCBI Taxonomy" id="1732"/>
    <lineage>
        <taxon>Bacteria</taxon>
        <taxon>Bacillati</taxon>
        <taxon>Bacillota</taxon>
        <taxon>Clostridia</taxon>
        <taxon>Eubacteriales</taxon>
        <taxon>Eubacteriaceae</taxon>
        <taxon>Eubacterium</taxon>
    </lineage>
</organism>
<proteinExistence type="predicted"/>
<accession>A0A1G6CPY8</accession>
<name>A0A1G6CPY8_EUBOX</name>
<dbReference type="EMBL" id="FMXR01000024">
    <property type="protein sequence ID" value="SDB34953.1"/>
    <property type="molecule type" value="Genomic_DNA"/>
</dbReference>
<keyword evidence="1" id="KW-0472">Membrane</keyword>
<evidence type="ECO:0008006" key="4">
    <source>
        <dbReference type="Google" id="ProtNLM"/>
    </source>
</evidence>
<dbReference type="AlphaFoldDB" id="A0A1G6CPY8"/>
<evidence type="ECO:0000313" key="3">
    <source>
        <dbReference type="Proteomes" id="UP000199228"/>
    </source>
</evidence>
<evidence type="ECO:0000256" key="1">
    <source>
        <dbReference type="SAM" id="Phobius"/>
    </source>
</evidence>
<evidence type="ECO:0000313" key="2">
    <source>
        <dbReference type="EMBL" id="SDB34953.1"/>
    </source>
</evidence>
<reference evidence="2 3" key="1">
    <citation type="submission" date="2016-10" db="EMBL/GenBank/DDBJ databases">
        <authorList>
            <person name="de Groot N.N."/>
        </authorList>
    </citation>
    <scope>NUCLEOTIDE SEQUENCE [LARGE SCALE GENOMIC DNA]</scope>
    <source>
        <strain evidence="2 3">DSM 3217</strain>
    </source>
</reference>
<gene>
    <name evidence="2" type="ORF">SAMN02910417_02580</name>
</gene>